<dbReference type="Gene3D" id="3.40.50.300">
    <property type="entry name" value="P-loop containing nucleotide triphosphate hydrolases"/>
    <property type="match status" value="1"/>
</dbReference>
<comment type="similarity">
    <text evidence="2">Belongs to the ABC transporter superfamily.</text>
</comment>
<dbReference type="PIRSF" id="PIRSF039085">
    <property type="entry name" value="ABC_ATPase_HisP"/>
    <property type="match status" value="1"/>
</dbReference>
<feature type="domain" description="ABC transporter" evidence="8">
    <location>
        <begin position="38"/>
        <end position="275"/>
    </location>
</feature>
<sequence length="282" mass="31419">MFFSCLLSPEPQQYSFYTATNVDKRRIGKYIHEYLIMITLDKISKSFSGERVLKDVSLSVNPGEIICIIGPSGSGKTTLLRTLNFLEPADSGQIKIDDVALDCAEAGKKEIEKLRAKTAMVFQSWNLFHNLTALQNITEGLIYAKKRSRQEAENIAERLLKQVGLLHKKDHYPHSLSGGQKQRIGIARALAINPAVLLLDEPTSALDPEKVGEVLELIQTIATEGQTMIIVTHEMEFARQVASRVVFMENGEIVEQGPAEQIFGAAQQGRTRAFLARLHYHG</sequence>
<dbReference type="CDD" id="cd03262">
    <property type="entry name" value="ABC_HisP_GlnQ"/>
    <property type="match status" value="1"/>
</dbReference>
<organism evidence="9 10">
    <name type="scientific">Klebsiella spallanzanii</name>
    <dbReference type="NCBI Taxonomy" id="2587528"/>
    <lineage>
        <taxon>Bacteria</taxon>
        <taxon>Pseudomonadati</taxon>
        <taxon>Pseudomonadota</taxon>
        <taxon>Gammaproteobacteria</taxon>
        <taxon>Enterobacterales</taxon>
        <taxon>Enterobacteriaceae</taxon>
        <taxon>Klebsiella/Raoultella group</taxon>
        <taxon>Klebsiella</taxon>
    </lineage>
</organism>
<reference evidence="9 10" key="1">
    <citation type="submission" date="2019-07" db="EMBL/GenBank/DDBJ databases">
        <authorList>
            <person name="Brisse S."/>
            <person name="Rodrigues C."/>
            <person name="Thorpe H."/>
        </authorList>
    </citation>
    <scope>NUCLEOTIDE SEQUENCE [LARGE SCALE GENOMIC DNA]</scope>
    <source>
        <strain evidence="9">SB6408</strain>
    </source>
</reference>
<dbReference type="InterPro" id="IPR030679">
    <property type="entry name" value="ABC_ATPase_HisP-typ"/>
</dbReference>
<dbReference type="AlphaFoldDB" id="A0A564J5M1"/>
<dbReference type="GO" id="GO:0016887">
    <property type="term" value="F:ATP hydrolysis activity"/>
    <property type="evidence" value="ECO:0007669"/>
    <property type="project" value="InterPro"/>
</dbReference>
<dbReference type="PANTHER" id="PTHR43166:SF35">
    <property type="entry name" value="L-CYSTINE IMPORT ATP-BINDING PROTEIN TCYN"/>
    <property type="match status" value="1"/>
</dbReference>
<evidence type="ECO:0000256" key="3">
    <source>
        <dbReference type="ARBA" id="ARBA00022448"/>
    </source>
</evidence>
<dbReference type="GO" id="GO:0005524">
    <property type="term" value="F:ATP binding"/>
    <property type="evidence" value="ECO:0007669"/>
    <property type="project" value="UniProtKB-KW"/>
</dbReference>
<dbReference type="InterPro" id="IPR050086">
    <property type="entry name" value="MetN_ABC_transporter-like"/>
</dbReference>
<keyword evidence="6 9" id="KW-0067">ATP-binding</keyword>
<gene>
    <name evidence="9" type="primary">yxeO</name>
    <name evidence="9" type="ORF">SB6408_04458</name>
</gene>
<keyword evidence="4" id="KW-1003">Cell membrane</keyword>
<dbReference type="SMART" id="SM00382">
    <property type="entry name" value="AAA"/>
    <property type="match status" value="1"/>
</dbReference>
<name>A0A564J5M1_9ENTR</name>
<evidence type="ECO:0000256" key="7">
    <source>
        <dbReference type="ARBA" id="ARBA00023136"/>
    </source>
</evidence>
<accession>A0A564J5M1</accession>
<comment type="subcellular location">
    <subcellularLocation>
        <location evidence="1">Cell inner membrane</location>
        <topology evidence="1">Peripheral membrane protein</topology>
    </subcellularLocation>
</comment>
<evidence type="ECO:0000313" key="9">
    <source>
        <dbReference type="EMBL" id="VUS53010.1"/>
    </source>
</evidence>
<dbReference type="InterPro" id="IPR003593">
    <property type="entry name" value="AAA+_ATPase"/>
</dbReference>
<evidence type="ECO:0000313" key="10">
    <source>
        <dbReference type="Proteomes" id="UP000318370"/>
    </source>
</evidence>
<dbReference type="InterPro" id="IPR017871">
    <property type="entry name" value="ABC_transporter-like_CS"/>
</dbReference>
<dbReference type="EMBL" id="CABGHF010000008">
    <property type="protein sequence ID" value="VUS53010.1"/>
    <property type="molecule type" value="Genomic_DNA"/>
</dbReference>
<evidence type="ECO:0000256" key="1">
    <source>
        <dbReference type="ARBA" id="ARBA00004417"/>
    </source>
</evidence>
<dbReference type="SUPFAM" id="SSF52540">
    <property type="entry name" value="P-loop containing nucleoside triphosphate hydrolases"/>
    <property type="match status" value="1"/>
</dbReference>
<keyword evidence="3" id="KW-0813">Transport</keyword>
<dbReference type="GO" id="GO:0015424">
    <property type="term" value="F:ABC-type amino acid transporter activity"/>
    <property type="evidence" value="ECO:0007669"/>
    <property type="project" value="InterPro"/>
</dbReference>
<dbReference type="InterPro" id="IPR003439">
    <property type="entry name" value="ABC_transporter-like_ATP-bd"/>
</dbReference>
<dbReference type="PROSITE" id="PS00211">
    <property type="entry name" value="ABC_TRANSPORTER_1"/>
    <property type="match status" value="1"/>
</dbReference>
<dbReference type="GO" id="GO:0005886">
    <property type="term" value="C:plasma membrane"/>
    <property type="evidence" value="ECO:0007669"/>
    <property type="project" value="UniProtKB-SubCell"/>
</dbReference>
<evidence type="ECO:0000259" key="8">
    <source>
        <dbReference type="PROSITE" id="PS50893"/>
    </source>
</evidence>
<dbReference type="InterPro" id="IPR027417">
    <property type="entry name" value="P-loop_NTPase"/>
</dbReference>
<keyword evidence="7" id="KW-0472">Membrane</keyword>
<dbReference type="PANTHER" id="PTHR43166">
    <property type="entry name" value="AMINO ACID IMPORT ATP-BINDING PROTEIN"/>
    <property type="match status" value="1"/>
</dbReference>
<protein>
    <submittedName>
        <fullName evidence="9">Putative amino-acid import ATP-binding protein YxeO</fullName>
    </submittedName>
</protein>
<evidence type="ECO:0000256" key="2">
    <source>
        <dbReference type="ARBA" id="ARBA00005417"/>
    </source>
</evidence>
<evidence type="ECO:0000256" key="5">
    <source>
        <dbReference type="ARBA" id="ARBA00022741"/>
    </source>
</evidence>
<evidence type="ECO:0000256" key="6">
    <source>
        <dbReference type="ARBA" id="ARBA00022840"/>
    </source>
</evidence>
<dbReference type="Pfam" id="PF00005">
    <property type="entry name" value="ABC_tran"/>
    <property type="match status" value="1"/>
</dbReference>
<keyword evidence="5" id="KW-0547">Nucleotide-binding</keyword>
<proteinExistence type="inferred from homology"/>
<dbReference type="PROSITE" id="PS50893">
    <property type="entry name" value="ABC_TRANSPORTER_2"/>
    <property type="match status" value="1"/>
</dbReference>
<dbReference type="Proteomes" id="UP000318370">
    <property type="component" value="Unassembled WGS sequence"/>
</dbReference>
<evidence type="ECO:0000256" key="4">
    <source>
        <dbReference type="ARBA" id="ARBA00022475"/>
    </source>
</evidence>